<dbReference type="AlphaFoldDB" id="A0AAD7MXI5"/>
<protein>
    <submittedName>
        <fullName evidence="2">Uncharacterized protein</fullName>
    </submittedName>
</protein>
<feature type="compositionally biased region" description="Polar residues" evidence="1">
    <location>
        <begin position="38"/>
        <end position="52"/>
    </location>
</feature>
<name>A0AAD7MXI5_9AGAR</name>
<comment type="caution">
    <text evidence="2">The sequence shown here is derived from an EMBL/GenBank/DDBJ whole genome shotgun (WGS) entry which is preliminary data.</text>
</comment>
<keyword evidence="3" id="KW-1185">Reference proteome</keyword>
<gene>
    <name evidence="2" type="ORF">DFH07DRAFT_779716</name>
</gene>
<reference evidence="2" key="1">
    <citation type="submission" date="2023-03" db="EMBL/GenBank/DDBJ databases">
        <title>Massive genome expansion in bonnet fungi (Mycena s.s.) driven by repeated elements and novel gene families across ecological guilds.</title>
        <authorList>
            <consortium name="Lawrence Berkeley National Laboratory"/>
            <person name="Harder C.B."/>
            <person name="Miyauchi S."/>
            <person name="Viragh M."/>
            <person name="Kuo A."/>
            <person name="Thoen E."/>
            <person name="Andreopoulos B."/>
            <person name="Lu D."/>
            <person name="Skrede I."/>
            <person name="Drula E."/>
            <person name="Henrissat B."/>
            <person name="Morin E."/>
            <person name="Kohler A."/>
            <person name="Barry K."/>
            <person name="LaButti K."/>
            <person name="Morin E."/>
            <person name="Salamov A."/>
            <person name="Lipzen A."/>
            <person name="Mereny Z."/>
            <person name="Hegedus B."/>
            <person name="Baldrian P."/>
            <person name="Stursova M."/>
            <person name="Weitz H."/>
            <person name="Taylor A."/>
            <person name="Grigoriev I.V."/>
            <person name="Nagy L.G."/>
            <person name="Martin F."/>
            <person name="Kauserud H."/>
        </authorList>
    </citation>
    <scope>NUCLEOTIDE SEQUENCE</scope>
    <source>
        <strain evidence="2">CBHHK188m</strain>
    </source>
</reference>
<evidence type="ECO:0000313" key="2">
    <source>
        <dbReference type="EMBL" id="KAJ7736370.1"/>
    </source>
</evidence>
<accession>A0AAD7MXI5</accession>
<proteinExistence type="predicted"/>
<dbReference type="EMBL" id="JARJLG010000149">
    <property type="protein sequence ID" value="KAJ7736370.1"/>
    <property type="molecule type" value="Genomic_DNA"/>
</dbReference>
<dbReference type="Proteomes" id="UP001215280">
    <property type="component" value="Unassembled WGS sequence"/>
</dbReference>
<organism evidence="2 3">
    <name type="scientific">Mycena maculata</name>
    <dbReference type="NCBI Taxonomy" id="230809"/>
    <lineage>
        <taxon>Eukaryota</taxon>
        <taxon>Fungi</taxon>
        <taxon>Dikarya</taxon>
        <taxon>Basidiomycota</taxon>
        <taxon>Agaricomycotina</taxon>
        <taxon>Agaricomycetes</taxon>
        <taxon>Agaricomycetidae</taxon>
        <taxon>Agaricales</taxon>
        <taxon>Marasmiineae</taxon>
        <taxon>Mycenaceae</taxon>
        <taxon>Mycena</taxon>
    </lineage>
</organism>
<feature type="region of interest" description="Disordered" evidence="1">
    <location>
        <begin position="24"/>
        <end position="61"/>
    </location>
</feature>
<evidence type="ECO:0000313" key="3">
    <source>
        <dbReference type="Proteomes" id="UP001215280"/>
    </source>
</evidence>
<sequence length="119" mass="13226">MASVVGALSFSLSGTQVLIQYSPDQCEQSAQESDDQESVGSETQRLSHNGDVNLTRDEGDSEVGEFDNGKWRYRSESLERRSVGSEMSLVLSTVRHSFPQNARALQSYQTNPDLDYAEM</sequence>
<evidence type="ECO:0000256" key="1">
    <source>
        <dbReference type="SAM" id="MobiDB-lite"/>
    </source>
</evidence>